<gene>
    <name evidence="1" type="ORF">PsYK624_159430</name>
</gene>
<accession>A0A9P3LMU4</accession>
<comment type="caution">
    <text evidence="1">The sequence shown here is derived from an EMBL/GenBank/DDBJ whole genome shotgun (WGS) entry which is preliminary data.</text>
</comment>
<proteinExistence type="predicted"/>
<organism evidence="1 2">
    <name type="scientific">Phanerochaete sordida</name>
    <dbReference type="NCBI Taxonomy" id="48140"/>
    <lineage>
        <taxon>Eukaryota</taxon>
        <taxon>Fungi</taxon>
        <taxon>Dikarya</taxon>
        <taxon>Basidiomycota</taxon>
        <taxon>Agaricomycotina</taxon>
        <taxon>Agaricomycetes</taxon>
        <taxon>Polyporales</taxon>
        <taxon>Phanerochaetaceae</taxon>
        <taxon>Phanerochaete</taxon>
    </lineage>
</organism>
<dbReference type="AlphaFoldDB" id="A0A9P3LMU4"/>
<dbReference type="OrthoDB" id="3256367at2759"/>
<sequence>MDTLPIELHAQIFEYACADDGSAARALALVSRYVRAAAAPYRYQSLSVAGPDALAHLADTLAALPPHRRRIRRLFLSDRTHKNAVKAPTAPTQDDDCERVLHTFARVLALAAPTLECLAVLAAGPHTSTALLGQLLATPLPRLRALAAHGFYPFPHAPGVLPRLTHLRLSGNRNPHGLLELGGLAAACPALRSLHVGGLVAAATFAEEVQRALGAPADDPFARAGEEGALSPALHELALSTGPSPPNVRRHAAAAARHEKMCERLRKVAAAKQGSGMKVEVREDSVEKDMYKVLRKFVRGW</sequence>
<name>A0A9P3LMU4_9APHY</name>
<reference evidence="1 2" key="1">
    <citation type="submission" date="2021-08" db="EMBL/GenBank/DDBJ databases">
        <title>Draft Genome Sequence of Phanerochaete sordida strain YK-624.</title>
        <authorList>
            <person name="Mori T."/>
            <person name="Dohra H."/>
            <person name="Suzuki T."/>
            <person name="Kawagishi H."/>
            <person name="Hirai H."/>
        </authorList>
    </citation>
    <scope>NUCLEOTIDE SEQUENCE [LARGE SCALE GENOMIC DNA]</scope>
    <source>
        <strain evidence="1 2">YK-624</strain>
    </source>
</reference>
<keyword evidence="2" id="KW-1185">Reference proteome</keyword>
<dbReference type="Proteomes" id="UP000703269">
    <property type="component" value="Unassembled WGS sequence"/>
</dbReference>
<dbReference type="EMBL" id="BPQB01000116">
    <property type="protein sequence ID" value="GJE99672.1"/>
    <property type="molecule type" value="Genomic_DNA"/>
</dbReference>
<protein>
    <submittedName>
        <fullName evidence="1">Uncharacterized protein</fullName>
    </submittedName>
</protein>
<evidence type="ECO:0000313" key="2">
    <source>
        <dbReference type="Proteomes" id="UP000703269"/>
    </source>
</evidence>
<evidence type="ECO:0000313" key="1">
    <source>
        <dbReference type="EMBL" id="GJE99672.1"/>
    </source>
</evidence>